<evidence type="ECO:0000256" key="2">
    <source>
        <dbReference type="ARBA" id="ARBA00037999"/>
    </source>
</evidence>
<dbReference type="InterPro" id="IPR015424">
    <property type="entry name" value="PyrdxlP-dep_Trfase"/>
</dbReference>
<dbReference type="GO" id="GO:0008483">
    <property type="term" value="F:transaminase activity"/>
    <property type="evidence" value="ECO:0007669"/>
    <property type="project" value="UniProtKB-KW"/>
</dbReference>
<proteinExistence type="inferred from homology"/>
<dbReference type="Pfam" id="PF01041">
    <property type="entry name" value="DegT_DnrJ_EryC1"/>
    <property type="match status" value="1"/>
</dbReference>
<keyword evidence="5" id="KW-1185">Reference proteome</keyword>
<dbReference type="Gene3D" id="3.40.640.10">
    <property type="entry name" value="Type I PLP-dependent aspartate aminotransferase-like (Major domain)"/>
    <property type="match status" value="1"/>
</dbReference>
<protein>
    <submittedName>
        <fullName evidence="4">DegT/DnrJ/EryC1/StrS family aminotransferase</fullName>
    </submittedName>
</protein>
<evidence type="ECO:0000256" key="3">
    <source>
        <dbReference type="RuleBase" id="RU004508"/>
    </source>
</evidence>
<comment type="similarity">
    <text evidence="2 3">Belongs to the DegT/DnrJ/EryC1 family.</text>
</comment>
<sequence>MPNIPLVDLKANYARHKEGIDAAMKEVIDNTAFIQGPAVKQFEADFAAFSQVKYAVGVASGTAALHLAMVAAGIGPGDVVATPSHTFIATVEAISYTGATPRFIEIDPETGLMDPQELKKNIDGVKLVLPVHIHGRPVDLDAIGAICADAGIPLIEDAAQAQGSDYIKADGTKVRCGGYGLAACFSFYPGKNLGAFGDAGAVTTNDEAFAKKVAQLRDHGRTSKYVHEMLGFPERLDTLQAAVLKVKLTTLDADNERRREIAKLYSEKLAGVGDLRTPPETPNLISNYHHYVLRTGQRDALEAFLKENGVGVVIHYPVPVHLQPSYADLGYKKGDMPITEAYADSIVSLPIFPELTNEQVDTVVAAVKKYFEQV</sequence>
<dbReference type="RefSeq" id="WP_344310459.1">
    <property type="nucleotide sequence ID" value="NZ_BAAANY010000009.1"/>
</dbReference>
<dbReference type="CDD" id="cd00616">
    <property type="entry name" value="AHBA_syn"/>
    <property type="match status" value="1"/>
</dbReference>
<name>A0ABP4SR92_9ACTN</name>
<dbReference type="InterPro" id="IPR015422">
    <property type="entry name" value="PyrdxlP-dep_Trfase_small"/>
</dbReference>
<dbReference type="InterPro" id="IPR015421">
    <property type="entry name" value="PyrdxlP-dep_Trfase_major"/>
</dbReference>
<dbReference type="InterPro" id="IPR000653">
    <property type="entry name" value="DegT/StrS_aminotransferase"/>
</dbReference>
<keyword evidence="1 3" id="KW-0663">Pyridoxal phosphate</keyword>
<organism evidence="4 5">
    <name type="scientific">Fodinicola feengrottensis</name>
    <dbReference type="NCBI Taxonomy" id="435914"/>
    <lineage>
        <taxon>Bacteria</taxon>
        <taxon>Bacillati</taxon>
        <taxon>Actinomycetota</taxon>
        <taxon>Actinomycetes</taxon>
        <taxon>Mycobacteriales</taxon>
        <taxon>Fodinicola</taxon>
    </lineage>
</organism>
<accession>A0ABP4SR92</accession>
<reference evidence="5" key="1">
    <citation type="journal article" date="2019" name="Int. J. Syst. Evol. Microbiol.">
        <title>The Global Catalogue of Microorganisms (GCM) 10K type strain sequencing project: providing services to taxonomists for standard genome sequencing and annotation.</title>
        <authorList>
            <consortium name="The Broad Institute Genomics Platform"/>
            <consortium name="The Broad Institute Genome Sequencing Center for Infectious Disease"/>
            <person name="Wu L."/>
            <person name="Ma J."/>
        </authorList>
    </citation>
    <scope>NUCLEOTIDE SEQUENCE [LARGE SCALE GENOMIC DNA]</scope>
    <source>
        <strain evidence="5">JCM 14718</strain>
    </source>
</reference>
<dbReference type="PANTHER" id="PTHR30244:SF36">
    <property type="entry name" value="3-OXO-GLUCOSE-6-PHOSPHATE:GLUTAMATE AMINOTRANSFERASE"/>
    <property type="match status" value="1"/>
</dbReference>
<dbReference type="Gene3D" id="3.90.1150.10">
    <property type="entry name" value="Aspartate Aminotransferase, domain 1"/>
    <property type="match status" value="1"/>
</dbReference>
<dbReference type="PANTHER" id="PTHR30244">
    <property type="entry name" value="TRANSAMINASE"/>
    <property type="match status" value="1"/>
</dbReference>
<keyword evidence="4" id="KW-0032">Aminotransferase</keyword>
<evidence type="ECO:0000313" key="4">
    <source>
        <dbReference type="EMBL" id="GAA1677022.1"/>
    </source>
</evidence>
<dbReference type="SUPFAM" id="SSF53383">
    <property type="entry name" value="PLP-dependent transferases"/>
    <property type="match status" value="1"/>
</dbReference>
<dbReference type="Proteomes" id="UP001500618">
    <property type="component" value="Unassembled WGS sequence"/>
</dbReference>
<dbReference type="PIRSF" id="PIRSF000390">
    <property type="entry name" value="PLP_StrS"/>
    <property type="match status" value="1"/>
</dbReference>
<evidence type="ECO:0000313" key="5">
    <source>
        <dbReference type="Proteomes" id="UP001500618"/>
    </source>
</evidence>
<gene>
    <name evidence="4" type="ORF">GCM10009765_27910</name>
</gene>
<keyword evidence="4" id="KW-0808">Transferase</keyword>
<comment type="caution">
    <text evidence="4">The sequence shown here is derived from an EMBL/GenBank/DDBJ whole genome shotgun (WGS) entry which is preliminary data.</text>
</comment>
<dbReference type="EMBL" id="BAAANY010000009">
    <property type="protein sequence ID" value="GAA1677022.1"/>
    <property type="molecule type" value="Genomic_DNA"/>
</dbReference>
<evidence type="ECO:0000256" key="1">
    <source>
        <dbReference type="ARBA" id="ARBA00022898"/>
    </source>
</evidence>